<evidence type="ECO:0000256" key="9">
    <source>
        <dbReference type="ARBA" id="ARBA00023679"/>
    </source>
</evidence>
<evidence type="ECO:0000256" key="8">
    <source>
        <dbReference type="ARBA" id="ARBA00023027"/>
    </source>
</evidence>
<keyword evidence="6" id="KW-0378">Hydrolase</keyword>
<sequence>MLSTEALDRRAVERERTDLRRGARLVLVMLGGRLPLHGDRLVLLERSQLPELPADPARPEVFLGEVAAAAVLPDEEHDPQQRVGVTVRALDDSQSALQDTTHGVVDELGQQIAAVQAQLDTAAPGHQWQGLRQAALSMIGRSPEDEALAVAAQAAMAWHLDHPRCPRCGEVTEVARSGWIRVCPQDSSLHFPRTDPAIIVAVTDGEPGSDQERLLLGRAAAWPEGRFSTLAGFVEPGESIDQAVRREIQEESGADVGDVRILGSQPWPFPRSLMIGCTARLQGGQVAPDGEEIAELRWVTREQLRRTSEVGELLLPGRISIARSLIEHWNGSPLTGAEW</sequence>
<evidence type="ECO:0000256" key="5">
    <source>
        <dbReference type="ARBA" id="ARBA00022723"/>
    </source>
</evidence>
<dbReference type="InterPro" id="IPR049734">
    <property type="entry name" value="NudC-like_C"/>
</dbReference>
<name>M2XTJ6_9MICC</name>
<dbReference type="Gene3D" id="3.90.79.10">
    <property type="entry name" value="Nucleoside Triphosphate Pyrophosphohydrolase"/>
    <property type="match status" value="1"/>
</dbReference>
<evidence type="ECO:0000256" key="1">
    <source>
        <dbReference type="ARBA" id="ARBA00001946"/>
    </source>
</evidence>
<dbReference type="GO" id="GO:0035529">
    <property type="term" value="F:NADH pyrophosphatase activity"/>
    <property type="evidence" value="ECO:0007669"/>
    <property type="project" value="TreeGrafter"/>
</dbReference>
<evidence type="ECO:0000313" key="11">
    <source>
        <dbReference type="EMBL" id="EME36138.1"/>
    </source>
</evidence>
<dbReference type="GO" id="GO:0019677">
    <property type="term" value="P:NAD+ catabolic process"/>
    <property type="evidence" value="ECO:0007669"/>
    <property type="project" value="TreeGrafter"/>
</dbReference>
<gene>
    <name evidence="11" type="ORF">C884_00906</name>
</gene>
<dbReference type="PROSITE" id="PS00893">
    <property type="entry name" value="NUDIX_BOX"/>
    <property type="match status" value="1"/>
</dbReference>
<dbReference type="InterPro" id="IPR020084">
    <property type="entry name" value="NUDIX_hydrolase_CS"/>
</dbReference>
<dbReference type="EMBL" id="ANHZ02000018">
    <property type="protein sequence ID" value="EME36138.1"/>
    <property type="molecule type" value="Genomic_DNA"/>
</dbReference>
<dbReference type="NCBIfam" id="NF001299">
    <property type="entry name" value="PRK00241.1"/>
    <property type="match status" value="1"/>
</dbReference>
<dbReference type="GO" id="GO:0005829">
    <property type="term" value="C:cytosol"/>
    <property type="evidence" value="ECO:0007669"/>
    <property type="project" value="TreeGrafter"/>
</dbReference>
<dbReference type="Proteomes" id="UP000009877">
    <property type="component" value="Unassembled WGS sequence"/>
</dbReference>
<comment type="caution">
    <text evidence="11">The sequence shown here is derived from an EMBL/GenBank/DDBJ whole genome shotgun (WGS) entry which is preliminary data.</text>
</comment>
<dbReference type="GO" id="GO:0006742">
    <property type="term" value="P:NADP+ catabolic process"/>
    <property type="evidence" value="ECO:0007669"/>
    <property type="project" value="TreeGrafter"/>
</dbReference>
<dbReference type="PANTHER" id="PTHR42904">
    <property type="entry name" value="NUDIX HYDROLASE, NUDC SUBFAMILY"/>
    <property type="match status" value="1"/>
</dbReference>
<evidence type="ECO:0000256" key="4">
    <source>
        <dbReference type="ARBA" id="ARBA00012381"/>
    </source>
</evidence>
<dbReference type="AlphaFoldDB" id="M2XTJ6"/>
<evidence type="ECO:0000256" key="3">
    <source>
        <dbReference type="ARBA" id="ARBA00009595"/>
    </source>
</evidence>
<dbReference type="EC" id="3.6.1.22" evidence="4"/>
<dbReference type="STRING" id="71999.KPaMU14_03605"/>
<comment type="cofactor">
    <cofactor evidence="1">
        <name>Mg(2+)</name>
        <dbReference type="ChEBI" id="CHEBI:18420"/>
    </cofactor>
</comment>
<evidence type="ECO:0000256" key="7">
    <source>
        <dbReference type="ARBA" id="ARBA00022842"/>
    </source>
</evidence>
<dbReference type="PANTHER" id="PTHR42904:SF6">
    <property type="entry name" value="NAD-CAPPED RNA HYDROLASE NUDT12"/>
    <property type="match status" value="1"/>
</dbReference>
<dbReference type="Gene3D" id="3.90.79.20">
    <property type="match status" value="1"/>
</dbReference>
<reference evidence="11 12" key="1">
    <citation type="journal article" date="2014" name="Genome Announc.">
        <title>Draft Genome Sequence of Kocuria palustris PEL.</title>
        <authorList>
            <person name="Sharma G."/>
            <person name="Khatri I."/>
            <person name="Subramanian S."/>
        </authorList>
    </citation>
    <scope>NUCLEOTIDE SEQUENCE [LARGE SCALE GENOMIC DNA]</scope>
    <source>
        <strain evidence="11 12">PEL</strain>
    </source>
</reference>
<dbReference type="InterPro" id="IPR000086">
    <property type="entry name" value="NUDIX_hydrolase_dom"/>
</dbReference>
<proteinExistence type="inferred from homology"/>
<accession>M2XTJ6</accession>
<keyword evidence="7" id="KW-0460">Magnesium</keyword>
<evidence type="ECO:0000313" key="12">
    <source>
        <dbReference type="Proteomes" id="UP000009877"/>
    </source>
</evidence>
<dbReference type="InterPro" id="IPR015376">
    <property type="entry name" value="Znr_NADH_PPase"/>
</dbReference>
<comment type="catalytic activity">
    <reaction evidence="9">
        <text>a 5'-end NAD(+)-phospho-ribonucleoside in mRNA + H2O = a 5'-end phospho-adenosine-phospho-ribonucleoside in mRNA + beta-nicotinamide D-ribonucleotide + 2 H(+)</text>
        <dbReference type="Rhea" id="RHEA:60876"/>
        <dbReference type="Rhea" id="RHEA-COMP:15698"/>
        <dbReference type="Rhea" id="RHEA-COMP:15719"/>
        <dbReference type="ChEBI" id="CHEBI:14649"/>
        <dbReference type="ChEBI" id="CHEBI:15377"/>
        <dbReference type="ChEBI" id="CHEBI:15378"/>
        <dbReference type="ChEBI" id="CHEBI:144029"/>
        <dbReference type="ChEBI" id="CHEBI:144051"/>
    </reaction>
    <physiologicalReaction direction="left-to-right" evidence="9">
        <dbReference type="Rhea" id="RHEA:60877"/>
    </physiologicalReaction>
</comment>
<dbReference type="InterPro" id="IPR050241">
    <property type="entry name" value="NAD-cap_RNA_hydrolase_NudC"/>
</dbReference>
<dbReference type="CDD" id="cd03429">
    <property type="entry name" value="NUDIX_NADH_pyrophosphatase_Nudt13"/>
    <property type="match status" value="1"/>
</dbReference>
<evidence type="ECO:0000259" key="10">
    <source>
        <dbReference type="PROSITE" id="PS51462"/>
    </source>
</evidence>
<keyword evidence="8" id="KW-0520">NAD</keyword>
<keyword evidence="12" id="KW-1185">Reference proteome</keyword>
<dbReference type="PROSITE" id="PS51462">
    <property type="entry name" value="NUDIX"/>
    <property type="match status" value="1"/>
</dbReference>
<organism evidence="11 12">
    <name type="scientific">Kocuria palustris PEL</name>
    <dbReference type="NCBI Taxonomy" id="1236550"/>
    <lineage>
        <taxon>Bacteria</taxon>
        <taxon>Bacillati</taxon>
        <taxon>Actinomycetota</taxon>
        <taxon>Actinomycetes</taxon>
        <taxon>Micrococcales</taxon>
        <taxon>Micrococcaceae</taxon>
        <taxon>Kocuria</taxon>
    </lineage>
</organism>
<dbReference type="SUPFAM" id="SSF55811">
    <property type="entry name" value="Nudix"/>
    <property type="match status" value="1"/>
</dbReference>
<dbReference type="Pfam" id="PF09297">
    <property type="entry name" value="Zn_ribbon_NUD"/>
    <property type="match status" value="1"/>
</dbReference>
<protein>
    <recommendedName>
        <fullName evidence="4">NAD(+) diphosphatase</fullName>
        <ecNumber evidence="4">3.6.1.22</ecNumber>
    </recommendedName>
</protein>
<comment type="cofactor">
    <cofactor evidence="2">
        <name>Zn(2+)</name>
        <dbReference type="ChEBI" id="CHEBI:29105"/>
    </cofactor>
</comment>
<evidence type="ECO:0000256" key="6">
    <source>
        <dbReference type="ARBA" id="ARBA00022801"/>
    </source>
</evidence>
<keyword evidence="5" id="KW-0479">Metal-binding</keyword>
<dbReference type="Pfam" id="PF00293">
    <property type="entry name" value="NUDIX"/>
    <property type="match status" value="1"/>
</dbReference>
<evidence type="ECO:0000256" key="2">
    <source>
        <dbReference type="ARBA" id="ARBA00001947"/>
    </source>
</evidence>
<dbReference type="InterPro" id="IPR015797">
    <property type="entry name" value="NUDIX_hydrolase-like_dom_sf"/>
</dbReference>
<comment type="similarity">
    <text evidence="3">Belongs to the Nudix hydrolase family. NudC subfamily.</text>
</comment>
<dbReference type="GO" id="GO:0046872">
    <property type="term" value="F:metal ion binding"/>
    <property type="evidence" value="ECO:0007669"/>
    <property type="project" value="UniProtKB-KW"/>
</dbReference>
<feature type="domain" description="Nudix hydrolase" evidence="10">
    <location>
        <begin position="192"/>
        <end position="327"/>
    </location>
</feature>